<dbReference type="InterPro" id="IPR002559">
    <property type="entry name" value="Transposase_11"/>
</dbReference>
<dbReference type="PANTHER" id="PTHR30298:SF0">
    <property type="entry name" value="PROTEIN YBFL-RELATED"/>
    <property type="match status" value="1"/>
</dbReference>
<evidence type="ECO:0000259" key="1">
    <source>
        <dbReference type="Pfam" id="PF01609"/>
    </source>
</evidence>
<comment type="caution">
    <text evidence="3">The sequence shown here is derived from an EMBL/GenBank/DDBJ whole genome shotgun (WGS) entry which is preliminary data.</text>
</comment>
<evidence type="ECO:0000313" key="4">
    <source>
        <dbReference type="Proteomes" id="UP000886602"/>
    </source>
</evidence>
<dbReference type="InterPro" id="IPR032806">
    <property type="entry name" value="YbfD_N"/>
</dbReference>
<dbReference type="InterPro" id="IPR051698">
    <property type="entry name" value="Transposase_11-like"/>
</dbReference>
<dbReference type="EMBL" id="JADJNC010000055">
    <property type="protein sequence ID" value="MBK7424847.1"/>
    <property type="molecule type" value="Genomic_DNA"/>
</dbReference>
<dbReference type="InterPro" id="IPR047647">
    <property type="entry name" value="ISAs1_transpos"/>
</dbReference>
<protein>
    <submittedName>
        <fullName evidence="3">ISAs1 family transposase</fullName>
    </submittedName>
</protein>
<accession>A0A9D7IA59</accession>
<dbReference type="GO" id="GO:0003677">
    <property type="term" value="F:DNA binding"/>
    <property type="evidence" value="ECO:0007669"/>
    <property type="project" value="InterPro"/>
</dbReference>
<proteinExistence type="predicted"/>
<dbReference type="AlphaFoldDB" id="A0A9D7IA59"/>
<name>A0A9D7IA59_9RHOO</name>
<dbReference type="GO" id="GO:0006313">
    <property type="term" value="P:DNA transposition"/>
    <property type="evidence" value="ECO:0007669"/>
    <property type="project" value="InterPro"/>
</dbReference>
<evidence type="ECO:0000313" key="3">
    <source>
        <dbReference type="EMBL" id="MBK7424847.1"/>
    </source>
</evidence>
<dbReference type="PANTHER" id="PTHR30298">
    <property type="entry name" value="H REPEAT-ASSOCIATED PREDICTED TRANSPOSASE"/>
    <property type="match status" value="1"/>
</dbReference>
<evidence type="ECO:0000259" key="2">
    <source>
        <dbReference type="Pfam" id="PF13808"/>
    </source>
</evidence>
<dbReference type="Pfam" id="PF01609">
    <property type="entry name" value="DDE_Tnp_1"/>
    <property type="match status" value="1"/>
</dbReference>
<feature type="domain" description="Transposase IS4-like" evidence="1">
    <location>
        <begin position="100"/>
        <end position="335"/>
    </location>
</feature>
<gene>
    <name evidence="3" type="ORF">IPJ48_18190</name>
</gene>
<sequence length="373" mass="41958">MTLMEAFAQVKDHRRGPAVRYDLKEMIVMTICAVLCDCDDWVDVADWCEEEEGWLKTFLVLAKGTPSHDTFGEVFRILDAKVFENCFRQWIASLVGVAKGVVAFDGKTVRGSKDGPNTALHMVSAYATELGVSLGQEGSAGKGNELAAIKALLETLVLKGCIVTLDALGCQTEVAEKIVAQGGDYVLAVKDNQKNLSEAVVEFFATAEAFDFRNIDVQKRVWVDKDHGRLETRRAVWIADVSWMDQPIREAWKKLGAVGMIESEQEIKDKISVERRYFIVSSGVKTVEQFAHAARAHWGVEAMHWVLDVTFREDHCRVRKGHAARNLSAIRKFALSALRNDTLHPERSLRRRRKLADRRPDYRVSLLGLTPRQ</sequence>
<feature type="domain" description="H repeat-associated protein N-terminal" evidence="2">
    <location>
        <begin position="5"/>
        <end position="91"/>
    </location>
</feature>
<dbReference type="Pfam" id="PF13808">
    <property type="entry name" value="DDE_Tnp_1_assoc"/>
    <property type="match status" value="1"/>
</dbReference>
<dbReference type="NCBIfam" id="NF033564">
    <property type="entry name" value="transpos_ISAs1"/>
    <property type="match status" value="1"/>
</dbReference>
<reference evidence="3" key="1">
    <citation type="submission" date="2020-10" db="EMBL/GenBank/DDBJ databases">
        <title>Connecting structure to function with the recovery of over 1000 high-quality activated sludge metagenome-assembled genomes encoding full-length rRNA genes using long-read sequencing.</title>
        <authorList>
            <person name="Singleton C.M."/>
            <person name="Petriglieri F."/>
            <person name="Kristensen J.M."/>
            <person name="Kirkegaard R.H."/>
            <person name="Michaelsen T.Y."/>
            <person name="Andersen M.H."/>
            <person name="Karst S.M."/>
            <person name="Dueholm M.S."/>
            <person name="Nielsen P.H."/>
            <person name="Albertsen M."/>
        </authorList>
    </citation>
    <scope>NUCLEOTIDE SEQUENCE</scope>
    <source>
        <strain evidence="3">EsbW_18-Q3-R4-48_MAXAC.044</strain>
    </source>
</reference>
<dbReference type="GO" id="GO:0004803">
    <property type="term" value="F:transposase activity"/>
    <property type="evidence" value="ECO:0007669"/>
    <property type="project" value="InterPro"/>
</dbReference>
<dbReference type="Proteomes" id="UP000886602">
    <property type="component" value="Unassembled WGS sequence"/>
</dbReference>
<organism evidence="3 4">
    <name type="scientific">Candidatus Propionivibrio dominans</name>
    <dbReference type="NCBI Taxonomy" id="2954373"/>
    <lineage>
        <taxon>Bacteria</taxon>
        <taxon>Pseudomonadati</taxon>
        <taxon>Pseudomonadota</taxon>
        <taxon>Betaproteobacteria</taxon>
        <taxon>Rhodocyclales</taxon>
        <taxon>Rhodocyclaceae</taxon>
        <taxon>Propionivibrio</taxon>
    </lineage>
</organism>